<proteinExistence type="predicted"/>
<dbReference type="AlphaFoldDB" id="A0A834UK54"/>
<evidence type="ECO:0000313" key="4">
    <source>
        <dbReference type="Proteomes" id="UP000662637"/>
    </source>
</evidence>
<evidence type="ECO:0000256" key="1">
    <source>
        <dbReference type="SAM" id="MobiDB-lite"/>
    </source>
</evidence>
<feature type="region of interest" description="Disordered" evidence="1">
    <location>
        <begin position="431"/>
        <end position="465"/>
    </location>
</feature>
<gene>
    <name evidence="3" type="ORF">GHT09_014876</name>
</gene>
<feature type="region of interest" description="Disordered" evidence="1">
    <location>
        <begin position="244"/>
        <end position="270"/>
    </location>
</feature>
<reference evidence="3" key="1">
    <citation type="submission" date="2020-08" db="EMBL/GenBank/DDBJ databases">
        <authorList>
            <person name="Shumante A."/>
            <person name="Zimin A.V."/>
            <person name="Puiu D."/>
            <person name="Salzberg S.L."/>
        </authorList>
    </citation>
    <scope>NUCLEOTIDE SEQUENCE</scope>
    <source>
        <strain evidence="3">WC2-LM</strain>
        <tissue evidence="3">Liver</tissue>
    </source>
</reference>
<dbReference type="Pfam" id="PF23221">
    <property type="entry name" value="HEAT_MROH2B_1st"/>
    <property type="match status" value="1"/>
</dbReference>
<dbReference type="InterPro" id="IPR056282">
    <property type="entry name" value="MROH2B-like_N_HEAT"/>
</dbReference>
<organism evidence="3 4">
    <name type="scientific">Marmota monax</name>
    <name type="common">Woodchuck</name>
    <dbReference type="NCBI Taxonomy" id="9995"/>
    <lineage>
        <taxon>Eukaryota</taxon>
        <taxon>Metazoa</taxon>
        <taxon>Chordata</taxon>
        <taxon>Craniata</taxon>
        <taxon>Vertebrata</taxon>
        <taxon>Euteleostomi</taxon>
        <taxon>Mammalia</taxon>
        <taxon>Eutheria</taxon>
        <taxon>Euarchontoglires</taxon>
        <taxon>Glires</taxon>
        <taxon>Rodentia</taxon>
        <taxon>Sciuromorpha</taxon>
        <taxon>Sciuridae</taxon>
        <taxon>Xerinae</taxon>
        <taxon>Marmotini</taxon>
        <taxon>Marmota</taxon>
    </lineage>
</organism>
<dbReference type="InterPro" id="IPR045206">
    <property type="entry name" value="Maestro_heat-like_prot"/>
</dbReference>
<accession>A0A834UK54</accession>
<feature type="compositionally biased region" description="Polar residues" evidence="1">
    <location>
        <begin position="7"/>
        <end position="20"/>
    </location>
</feature>
<evidence type="ECO:0000259" key="2">
    <source>
        <dbReference type="Pfam" id="PF23221"/>
    </source>
</evidence>
<name>A0A834UK54_MARMO</name>
<dbReference type="Proteomes" id="UP000662637">
    <property type="component" value="Unassembled WGS sequence"/>
</dbReference>
<dbReference type="PANTHER" id="PTHR23120">
    <property type="entry name" value="MAESTRO-RELATED HEAT DOMAIN-CONTAINING"/>
    <property type="match status" value="1"/>
</dbReference>
<feature type="region of interest" description="Disordered" evidence="1">
    <location>
        <begin position="1"/>
        <end position="46"/>
    </location>
</feature>
<dbReference type="EMBL" id="WJEC01008594">
    <property type="protein sequence ID" value="KAF7461488.1"/>
    <property type="molecule type" value="Genomic_DNA"/>
</dbReference>
<dbReference type="PANTHER" id="PTHR23120:SF6">
    <property type="entry name" value="MAESTRO HEAT-LIKE REPEAT FAMILY MEMBER 5"/>
    <property type="match status" value="1"/>
</dbReference>
<evidence type="ECO:0000313" key="3">
    <source>
        <dbReference type="EMBL" id="KAF7461488.1"/>
    </source>
</evidence>
<sequence length="465" mass="51502">MLLWTLGPSQGQVTKAQTGRNAPHGDEKGEGGGASKAEPRGHPCTVQLAAGDRPPGPAICFKMLQDIDSSDPLHLKYIIKKIKDMAQGSPYLVMETIHDYFADNPEISNRHKFRLFQVLKNVIGASDVMEDIWKRRFMQLALENMTKSTELEDMYQNAASDVLVALCRHSWPEVAQHLETEFLTGVFPHRSVLYVMGTLFSHEELLNREDRARWENLLAQVAAKSVPFLNTDMWSRELLSALTTPSRTQQEELPEKVGPAPGSPHPTPHTHCPQDTQVLEGNWWTQRKRTFLFTFYGMVLQAEEESTTVRAHLQSLLETSHQWSKQRESRQLGTRCPRISAESPHPVPVSGLGVGPGPAYNIGSPTQGIALTVGLAASRHLNDVWAILDQFGRSGPIKWSLHSFSLKVPARASAQGWSWASILHEDQSLRAGTSGARQGQEHGLWVTQPDSSPTCSMAPCASASS</sequence>
<feature type="domain" description="MROH2B-like N-terminal HEAT-repeats" evidence="2">
    <location>
        <begin position="83"/>
        <end position="200"/>
    </location>
</feature>
<protein>
    <recommendedName>
        <fullName evidence="2">MROH2B-like N-terminal HEAT-repeats domain-containing protein</fullName>
    </recommendedName>
</protein>
<comment type="caution">
    <text evidence="3">The sequence shown here is derived from an EMBL/GenBank/DDBJ whole genome shotgun (WGS) entry which is preliminary data.</text>
</comment>
<dbReference type="GO" id="GO:0005737">
    <property type="term" value="C:cytoplasm"/>
    <property type="evidence" value="ECO:0007669"/>
    <property type="project" value="TreeGrafter"/>
</dbReference>